<feature type="transmembrane region" description="Helical" evidence="2">
    <location>
        <begin position="267"/>
        <end position="286"/>
    </location>
</feature>
<keyword evidence="2" id="KW-0472">Membrane</keyword>
<keyword evidence="5" id="KW-1185">Reference proteome</keyword>
<keyword evidence="2" id="KW-1133">Transmembrane helix</keyword>
<dbReference type="Proteomes" id="UP000218418">
    <property type="component" value="Chromosome"/>
</dbReference>
<dbReference type="EMBL" id="AP018227">
    <property type="protein sequence ID" value="BAY83032.1"/>
    <property type="molecule type" value="Genomic_DNA"/>
</dbReference>
<evidence type="ECO:0000256" key="1">
    <source>
        <dbReference type="ARBA" id="ARBA00007362"/>
    </source>
</evidence>
<feature type="transmembrane region" description="Helical" evidence="2">
    <location>
        <begin position="235"/>
        <end position="255"/>
    </location>
</feature>
<sequence length="344" mass="38130">MGTIKALETRFFEKTGFLNFTSDLVLSQLPITNYQLPITNYQLPITNYQLPKINMTWFFFAISTAFLESVRDIFNKKTVSQIDEYILVLSFNLLTAIFASPLLFFNDIPNFGNNFSSALIAIGFFNTIGFLLFFKAIKASDLSIVAPITTLSPIFLLITSPLLVGEFPNAIGILGIFIIVIGAYVLKFQDKTSGYLAPFKSLIKETGPKLMFGVVLVWSITANVDKIGVQNSSPIIWTITAHLSVAAFTLPIVLLKSKLNIQNLKSNFGNLILIGFINTLAILSQMTALQLALVSFVIAVKRTSALFNVLWGWLIFKEQGIRERIAGSMIMIVGVVVITLSKIF</sequence>
<proteinExistence type="inferred from homology"/>
<feature type="transmembrane region" description="Helical" evidence="2">
    <location>
        <begin position="292"/>
        <end position="313"/>
    </location>
</feature>
<dbReference type="AlphaFoldDB" id="A0A1Z4LP50"/>
<feature type="domain" description="EamA" evidence="3">
    <location>
        <begin position="210"/>
        <end position="339"/>
    </location>
</feature>
<dbReference type="Pfam" id="PF00892">
    <property type="entry name" value="EamA"/>
    <property type="match status" value="2"/>
</dbReference>
<feature type="domain" description="EamA" evidence="3">
    <location>
        <begin position="56"/>
        <end position="186"/>
    </location>
</feature>
<dbReference type="PANTHER" id="PTHR22911:SF137">
    <property type="entry name" value="SOLUTE CARRIER FAMILY 35 MEMBER G2-RELATED"/>
    <property type="match status" value="1"/>
</dbReference>
<feature type="transmembrane region" description="Helical" evidence="2">
    <location>
        <begin position="86"/>
        <end position="105"/>
    </location>
</feature>
<comment type="similarity">
    <text evidence="1">Belongs to the EamA transporter family.</text>
</comment>
<accession>A0A1Z4LP50</accession>
<dbReference type="Gene3D" id="1.10.3730.20">
    <property type="match status" value="1"/>
</dbReference>
<name>A0A1Z4LP50_9CYAN</name>
<reference evidence="4 5" key="1">
    <citation type="submission" date="2017-06" db="EMBL/GenBank/DDBJ databases">
        <title>Genome sequencing of cyanobaciteial culture collection at National Institute for Environmental Studies (NIES).</title>
        <authorList>
            <person name="Hirose Y."/>
            <person name="Shimura Y."/>
            <person name="Fujisawa T."/>
            <person name="Nakamura Y."/>
            <person name="Kawachi M."/>
        </authorList>
    </citation>
    <scope>NUCLEOTIDE SEQUENCE [LARGE SCALE GENOMIC DNA]</scope>
    <source>
        <strain evidence="4 5">NIES-267</strain>
    </source>
</reference>
<feature type="transmembrane region" description="Helical" evidence="2">
    <location>
        <begin position="325"/>
        <end position="343"/>
    </location>
</feature>
<evidence type="ECO:0000313" key="4">
    <source>
        <dbReference type="EMBL" id="BAY83032.1"/>
    </source>
</evidence>
<gene>
    <name evidence="4" type="ORF">NIES267_25180</name>
</gene>
<evidence type="ECO:0000313" key="5">
    <source>
        <dbReference type="Proteomes" id="UP000218418"/>
    </source>
</evidence>
<keyword evidence="2" id="KW-0812">Transmembrane</keyword>
<evidence type="ECO:0000256" key="2">
    <source>
        <dbReference type="SAM" id="Phobius"/>
    </source>
</evidence>
<dbReference type="GO" id="GO:0016020">
    <property type="term" value="C:membrane"/>
    <property type="evidence" value="ECO:0007669"/>
    <property type="project" value="InterPro"/>
</dbReference>
<dbReference type="SUPFAM" id="SSF103481">
    <property type="entry name" value="Multidrug resistance efflux transporter EmrE"/>
    <property type="match status" value="2"/>
</dbReference>
<feature type="transmembrane region" description="Helical" evidence="2">
    <location>
        <begin position="144"/>
        <end position="164"/>
    </location>
</feature>
<feature type="transmembrane region" description="Helical" evidence="2">
    <location>
        <begin position="170"/>
        <end position="189"/>
    </location>
</feature>
<dbReference type="InterPro" id="IPR037185">
    <property type="entry name" value="EmrE-like"/>
</dbReference>
<evidence type="ECO:0000259" key="3">
    <source>
        <dbReference type="Pfam" id="PF00892"/>
    </source>
</evidence>
<feature type="transmembrane region" description="Helical" evidence="2">
    <location>
        <begin position="210"/>
        <end position="229"/>
    </location>
</feature>
<organism evidence="4 5">
    <name type="scientific">Calothrix parasitica NIES-267</name>
    <dbReference type="NCBI Taxonomy" id="1973488"/>
    <lineage>
        <taxon>Bacteria</taxon>
        <taxon>Bacillati</taxon>
        <taxon>Cyanobacteriota</taxon>
        <taxon>Cyanophyceae</taxon>
        <taxon>Nostocales</taxon>
        <taxon>Calotrichaceae</taxon>
        <taxon>Calothrix</taxon>
    </lineage>
</organism>
<dbReference type="InterPro" id="IPR000620">
    <property type="entry name" value="EamA_dom"/>
</dbReference>
<dbReference type="PANTHER" id="PTHR22911">
    <property type="entry name" value="ACYL-MALONYL CONDENSING ENZYME-RELATED"/>
    <property type="match status" value="1"/>
</dbReference>
<feature type="transmembrane region" description="Helical" evidence="2">
    <location>
        <begin position="117"/>
        <end position="137"/>
    </location>
</feature>
<protein>
    <submittedName>
        <fullName evidence="4">Integral membrane protein DUF6</fullName>
    </submittedName>
</protein>